<feature type="domain" description="F-box" evidence="1">
    <location>
        <begin position="35"/>
        <end position="81"/>
    </location>
</feature>
<evidence type="ECO:0000313" key="2">
    <source>
        <dbReference type="EnsemblPlants" id="OGLUM02G38100.1"/>
    </source>
</evidence>
<dbReference type="HOGENOM" id="CLU_245390_0_0_1"/>
<accession>A0A0D9Z002</accession>
<dbReference type="Gene3D" id="1.20.1280.50">
    <property type="match status" value="2"/>
</dbReference>
<dbReference type="SUPFAM" id="SSF81383">
    <property type="entry name" value="F-box domain"/>
    <property type="match status" value="5"/>
</dbReference>
<dbReference type="PANTHER" id="PTHR32278">
    <property type="entry name" value="F-BOX DOMAIN-CONTAINING PROTEIN"/>
    <property type="match status" value="1"/>
</dbReference>
<dbReference type="Proteomes" id="UP000026961">
    <property type="component" value="Chromosome 2"/>
</dbReference>
<evidence type="ECO:0000259" key="1">
    <source>
        <dbReference type="PROSITE" id="PS50181"/>
    </source>
</evidence>
<evidence type="ECO:0000313" key="3">
    <source>
        <dbReference type="Proteomes" id="UP000026961"/>
    </source>
</evidence>
<keyword evidence="3" id="KW-1185">Reference proteome</keyword>
<dbReference type="eggNOG" id="ENOG502QRA4">
    <property type="taxonomic scope" value="Eukaryota"/>
</dbReference>
<dbReference type="Pfam" id="PF14299">
    <property type="entry name" value="PP2"/>
    <property type="match status" value="8"/>
</dbReference>
<feature type="domain" description="F-box" evidence="1">
    <location>
        <begin position="519"/>
        <end position="565"/>
    </location>
</feature>
<feature type="domain" description="F-box" evidence="1">
    <location>
        <begin position="802"/>
        <end position="848"/>
    </location>
</feature>
<dbReference type="STRING" id="40148.A0A0D9Z002"/>
<dbReference type="PANTHER" id="PTHR32278:SF111">
    <property type="entry name" value="F-BOX PROTEIN PP2-B12-RELATED"/>
    <property type="match status" value="1"/>
</dbReference>
<protein>
    <recommendedName>
        <fullName evidence="1">F-box domain-containing protein</fullName>
    </recommendedName>
</protein>
<dbReference type="Pfam" id="PF12937">
    <property type="entry name" value="F-box-like"/>
    <property type="match status" value="4"/>
</dbReference>
<reference evidence="2" key="1">
    <citation type="submission" date="2015-04" db="UniProtKB">
        <authorList>
            <consortium name="EnsemblPlants"/>
        </authorList>
    </citation>
    <scope>IDENTIFICATION</scope>
</reference>
<name>A0A0D9Z002_9ORYZ</name>
<reference evidence="2" key="2">
    <citation type="submission" date="2018-05" db="EMBL/GenBank/DDBJ databases">
        <title>OgluRS3 (Oryza glumaepatula Reference Sequence Version 3).</title>
        <authorList>
            <person name="Zhang J."/>
            <person name="Kudrna D."/>
            <person name="Lee S."/>
            <person name="Talag J."/>
            <person name="Welchert J."/>
            <person name="Wing R.A."/>
        </authorList>
    </citation>
    <scope>NUCLEOTIDE SEQUENCE [LARGE SCALE GENOMIC DNA]</scope>
</reference>
<organism evidence="2">
    <name type="scientific">Oryza glumipatula</name>
    <dbReference type="NCBI Taxonomy" id="40148"/>
    <lineage>
        <taxon>Eukaryota</taxon>
        <taxon>Viridiplantae</taxon>
        <taxon>Streptophyta</taxon>
        <taxon>Embryophyta</taxon>
        <taxon>Tracheophyta</taxon>
        <taxon>Spermatophyta</taxon>
        <taxon>Magnoliopsida</taxon>
        <taxon>Liliopsida</taxon>
        <taxon>Poales</taxon>
        <taxon>Poaceae</taxon>
        <taxon>BOP clade</taxon>
        <taxon>Oryzoideae</taxon>
        <taxon>Oryzeae</taxon>
        <taxon>Oryzinae</taxon>
        <taxon>Oryza</taxon>
    </lineage>
</organism>
<sequence>MVHRSGVVPEAQSSALHARVIVDESSMEEEEAASACEIARLPEELLVAALSLTSPRDACRAAAVCRDFRAAADSDAVWSRFLPRDLPRLADGELSPPPPSTKGLFLRLSAAPLLLPHELTSMWLEREKGGKFKEGAELLSVCWLEIHGKILSKMLSRNTNYAAYLVYRIADRSYGLDFPFQEASVSIGGSTTTRQVGSVERRLKRRCSHALVLAEDIEHPQKRSDGWMELKLGELYNEEGDDGEVCISFRETEGHWKRGLVVQGIEIRPKKTLTSNSLACSHEKPSYSLLTTSRSSKEEIFLADGLRSMWLDMETGFKCYMLSARALQLANSTDTWRLISLTGASRFSEVIELPACYELVICGKIPCKMLSGNTNYAAYIVFVVVEDSFGLATILDASVSVGGSQCTTHQVCFDSTSSLSADEHFVEDNIEVPQDGSVILPQERDDGWMELEVGEFFHSEDCNGDVCFSLLEAEDGRWLSKRGLVVQGIEIRPKKSSCRIVFEREREMEMERGRRTMEEAWIDRLPQDLLQRVIPLETPRDACRAAAVSPAFRAVADSDVVWGKFQPDDSSLQLADGELFPPPRSKKERFLRLSAGLLLLPDRRRGMWLDRGTGARFEEGAQLIDVCWMEIRCNIDSKMLSPNSTYAAFMVFKIAEGFYGLDTPLQEGTVSLGGRESRREVAFTSIDPRPPQGSAAYPQKRADGWMEVELGEFFNENGEDGEVGISLMSKGPNWKRGLIAERTWQMSFLRSTTVLDDGLRAFYDQRERLGRRINCGYKKPDSSKGAEASPSMEEGEACDDCECEIARLPEELLSAAISLTAPRDAFRAAAVSRAFRAAADSDAVWASFLPRDLPDLADGELSPAPPSKKDLFLRLSAGHYHLLPDRLKSAGHYLDLYTKILALDPSHRLQIAEEFYQLDTVDATVNLGGSKSSREVALTRSRRRPEEEISAVLFPRTRADGWMEVELGEFFNEEGEDGNVNIRIFGKGPNWKKGLISMWLDREKGAKCYMLSARALQISWGDSPQYWSWIPLADSRFKEGAELLSVCWLEIRGKLPGKKLSQNTNYAAYLVYKIADRSYGLDFPFQEASVSIGGSITARQRIEPRAVVLAEDIENPQKRADGWMELKLGELYNEEGDDGEVCISFMETKGGHWKSGLVVQGIEIRPKKSPPLNSLACSHEKPSCSTLTTLQSCMEEIFLSDGLTSMWLDRETGFKCYMLSARALQIVNLTHSWRWISLTGSSRFSEVVEFLKGYRVEVCGKIPCKMLSGNSNYAAYIVFVVAEDSCGLASVWVATVGVGGRQSTRQVCLDSSNRNDYYYEGEIEVPQDGSVILPQERADGWMELELGEFYNQEGNNQGEIARLPVELLSAVISRAAPRPRDACRASAVSPAFRAAADSEDVWSRFLPRDVPDLADGELSPPPPSNKALFLRLSGSDGNVPLLLPDRLRGIWFDRETGAKCYVLSARTLVIKCSETSDYRRWIPLADSRFAEAVEFMDAPPRMEIRSKIDSMVLTPNSTYAAFMVFKIADGLYELDTSPHDATVSIGENESRREVAFTGRYPERRADGWMEVELGEFFNEDGEDGAVYMRLMSEGPNRMRVFYSTTAHSHTLSDDIFLLCFFFSFAIKPDSRTEGSMEEEGEGLCEIARLPEELLSAAISRASPRDACHAAAVSPAFRAAADSDAVWASFLPRDLPDLADGELSPAPASKKELFLRLSDGPYLLSDRLMSMWLDRETGAKCYMLSARSLVIIWGDTPHYWRWIPLTDSRFAEGAELIDVCWLEIRGRIHSKMLSPNSTYAAYMVFKIADEFYGLDAPFQEASVSLGGRGSTKIVCVQSYDSEDEEVPENYWPMSIGPLLRRRARRRDRRLVLDEGVTVPQKRTDEWMELEMGEFINEEGEDGEVCFSLMETKGGNWKRGLIVQGIEIRLKKSG</sequence>
<proteinExistence type="predicted"/>
<dbReference type="InterPro" id="IPR001810">
    <property type="entry name" value="F-box_dom"/>
</dbReference>
<dbReference type="InterPro" id="IPR036047">
    <property type="entry name" value="F-box-like_dom_sf"/>
</dbReference>
<dbReference type="SMART" id="SM00256">
    <property type="entry name" value="FBOX"/>
    <property type="match status" value="5"/>
</dbReference>
<dbReference type="Gramene" id="OGLUM02G38100.1">
    <property type="protein sequence ID" value="OGLUM02G38100.1"/>
    <property type="gene ID" value="OGLUM02G38100"/>
</dbReference>
<dbReference type="PROSITE" id="PS50181">
    <property type="entry name" value="FBOX"/>
    <property type="match status" value="4"/>
</dbReference>
<dbReference type="InterPro" id="IPR025886">
    <property type="entry name" value="PP2-like"/>
</dbReference>
<dbReference type="EnsemblPlants" id="OGLUM02G38100.1">
    <property type="protein sequence ID" value="OGLUM02G38100.1"/>
    <property type="gene ID" value="OGLUM02G38100"/>
</dbReference>
<dbReference type="CDD" id="cd22162">
    <property type="entry name" value="F-box_AtSKIP3-like"/>
    <property type="match status" value="5"/>
</dbReference>
<feature type="domain" description="F-box" evidence="1">
    <location>
        <begin position="1643"/>
        <end position="1689"/>
    </location>
</feature>